<dbReference type="CDD" id="cd18159">
    <property type="entry name" value="REC_OmpR_NsrR-like"/>
    <property type="match status" value="1"/>
</dbReference>
<dbReference type="InterPro" id="IPR011006">
    <property type="entry name" value="CheY-like_superfamily"/>
</dbReference>
<comment type="subcellular location">
    <subcellularLocation>
        <location evidence="1">Cytoplasm</location>
    </subcellularLocation>
</comment>
<dbReference type="InterPro" id="IPR039420">
    <property type="entry name" value="WalR-like"/>
</dbReference>
<dbReference type="Gene3D" id="6.10.250.690">
    <property type="match status" value="1"/>
</dbReference>
<evidence type="ECO:0000256" key="8">
    <source>
        <dbReference type="PROSITE-ProRule" id="PRU01091"/>
    </source>
</evidence>
<dbReference type="Gene3D" id="1.10.10.10">
    <property type="entry name" value="Winged helix-like DNA-binding domain superfamily/Winged helix DNA-binding domain"/>
    <property type="match status" value="1"/>
</dbReference>
<dbReference type="InterPro" id="IPR001867">
    <property type="entry name" value="OmpR/PhoB-type_DNA-bd"/>
</dbReference>
<gene>
    <name evidence="11" type="ORF">J2S11_000102</name>
</gene>
<dbReference type="SMART" id="SM00862">
    <property type="entry name" value="Trans_reg_C"/>
    <property type="match status" value="1"/>
</dbReference>
<protein>
    <submittedName>
        <fullName evidence="11">OmpR family two-component system response regulator YxdJ</fullName>
    </submittedName>
</protein>
<keyword evidence="5 8" id="KW-0238">DNA-binding</keyword>
<feature type="domain" description="OmpR/PhoB-type" evidence="10">
    <location>
        <begin position="132"/>
        <end position="230"/>
    </location>
</feature>
<dbReference type="PANTHER" id="PTHR48111:SF31">
    <property type="entry name" value="TRANSCRIPTIONAL REGULATORY PROTEIN YXDJ"/>
    <property type="match status" value="1"/>
</dbReference>
<dbReference type="EMBL" id="JAUSTY010000001">
    <property type="protein sequence ID" value="MDQ0164203.1"/>
    <property type="molecule type" value="Genomic_DNA"/>
</dbReference>
<feature type="modified residue" description="4-aspartylphosphate" evidence="7">
    <location>
        <position position="54"/>
    </location>
</feature>
<dbReference type="CDD" id="cd00383">
    <property type="entry name" value="trans_reg_C"/>
    <property type="match status" value="1"/>
</dbReference>
<dbReference type="PANTHER" id="PTHR48111">
    <property type="entry name" value="REGULATOR OF RPOS"/>
    <property type="match status" value="1"/>
</dbReference>
<keyword evidence="3" id="KW-0902">Two-component regulatory system</keyword>
<evidence type="ECO:0000256" key="6">
    <source>
        <dbReference type="ARBA" id="ARBA00023163"/>
    </source>
</evidence>
<evidence type="ECO:0000313" key="12">
    <source>
        <dbReference type="Proteomes" id="UP001235840"/>
    </source>
</evidence>
<dbReference type="SUPFAM" id="SSF52172">
    <property type="entry name" value="CheY-like"/>
    <property type="match status" value="1"/>
</dbReference>
<feature type="DNA-binding region" description="OmpR/PhoB-type" evidence="8">
    <location>
        <begin position="132"/>
        <end position="230"/>
    </location>
</feature>
<dbReference type="InterPro" id="IPR036388">
    <property type="entry name" value="WH-like_DNA-bd_sf"/>
</dbReference>
<evidence type="ECO:0000256" key="5">
    <source>
        <dbReference type="ARBA" id="ARBA00023125"/>
    </source>
</evidence>
<evidence type="ECO:0000313" key="11">
    <source>
        <dbReference type="EMBL" id="MDQ0164203.1"/>
    </source>
</evidence>
<sequence>MTANKILIVEDDLNIASLLKEQIDKYGFSVQISENFDQIDSEFLQYKPDLVLLDVNLPKFDGFYWCRKLRSLSTCPILFISARDGEMDQIMALEYGADDYITKPFHTEVIMAKIRSHLRRAYGSYAASAEQERVVKWEQVMLYPERLQLEYKGKSVQLSKKEADLMELLMKRDGKVASRESILEKLWDEQHFVDDNTLNVNVTRLRQRLQELGLTNALETVRGFGYRLFLMEEG</sequence>
<dbReference type="Gene3D" id="3.40.50.2300">
    <property type="match status" value="1"/>
</dbReference>
<dbReference type="SMART" id="SM00448">
    <property type="entry name" value="REC"/>
    <property type="match status" value="1"/>
</dbReference>
<evidence type="ECO:0000256" key="3">
    <source>
        <dbReference type="ARBA" id="ARBA00023012"/>
    </source>
</evidence>
<evidence type="ECO:0000256" key="1">
    <source>
        <dbReference type="ARBA" id="ARBA00004496"/>
    </source>
</evidence>
<dbReference type="Proteomes" id="UP001235840">
    <property type="component" value="Unassembled WGS sequence"/>
</dbReference>
<dbReference type="PROSITE" id="PS50110">
    <property type="entry name" value="RESPONSE_REGULATORY"/>
    <property type="match status" value="1"/>
</dbReference>
<reference evidence="11 12" key="1">
    <citation type="submission" date="2023-07" db="EMBL/GenBank/DDBJ databases">
        <title>Genomic Encyclopedia of Type Strains, Phase IV (KMG-IV): sequencing the most valuable type-strain genomes for metagenomic binning, comparative biology and taxonomic classification.</title>
        <authorList>
            <person name="Goeker M."/>
        </authorList>
    </citation>
    <scope>NUCLEOTIDE SEQUENCE [LARGE SCALE GENOMIC DNA]</scope>
    <source>
        <strain evidence="11 12">DSM 12751</strain>
    </source>
</reference>
<keyword evidence="2 7" id="KW-0597">Phosphoprotein</keyword>
<dbReference type="SUPFAM" id="SSF46894">
    <property type="entry name" value="C-terminal effector domain of the bipartite response regulators"/>
    <property type="match status" value="1"/>
</dbReference>
<dbReference type="Pfam" id="PF00072">
    <property type="entry name" value="Response_reg"/>
    <property type="match status" value="1"/>
</dbReference>
<organism evidence="11 12">
    <name type="scientific">Caldalkalibacillus horti</name>
    <dbReference type="NCBI Taxonomy" id="77523"/>
    <lineage>
        <taxon>Bacteria</taxon>
        <taxon>Bacillati</taxon>
        <taxon>Bacillota</taxon>
        <taxon>Bacilli</taxon>
        <taxon>Bacillales</taxon>
        <taxon>Bacillaceae</taxon>
        <taxon>Caldalkalibacillus</taxon>
    </lineage>
</organism>
<evidence type="ECO:0000259" key="9">
    <source>
        <dbReference type="PROSITE" id="PS50110"/>
    </source>
</evidence>
<accession>A0ABT9VT94</accession>
<keyword evidence="6" id="KW-0804">Transcription</keyword>
<dbReference type="PROSITE" id="PS51755">
    <property type="entry name" value="OMPR_PHOB"/>
    <property type="match status" value="1"/>
</dbReference>
<dbReference type="Pfam" id="PF00486">
    <property type="entry name" value="Trans_reg_C"/>
    <property type="match status" value="1"/>
</dbReference>
<evidence type="ECO:0000259" key="10">
    <source>
        <dbReference type="PROSITE" id="PS51755"/>
    </source>
</evidence>
<dbReference type="InterPro" id="IPR016032">
    <property type="entry name" value="Sig_transdc_resp-reg_C-effctor"/>
</dbReference>
<name>A0ABT9VT94_9BACI</name>
<comment type="caution">
    <text evidence="11">The sequence shown here is derived from an EMBL/GenBank/DDBJ whole genome shotgun (WGS) entry which is preliminary data.</text>
</comment>
<keyword evidence="4" id="KW-0805">Transcription regulation</keyword>
<proteinExistence type="predicted"/>
<evidence type="ECO:0000256" key="4">
    <source>
        <dbReference type="ARBA" id="ARBA00023015"/>
    </source>
</evidence>
<keyword evidence="12" id="KW-1185">Reference proteome</keyword>
<dbReference type="InterPro" id="IPR001789">
    <property type="entry name" value="Sig_transdc_resp-reg_receiver"/>
</dbReference>
<evidence type="ECO:0000256" key="2">
    <source>
        <dbReference type="ARBA" id="ARBA00022553"/>
    </source>
</evidence>
<evidence type="ECO:0000256" key="7">
    <source>
        <dbReference type="PROSITE-ProRule" id="PRU00169"/>
    </source>
</evidence>
<dbReference type="RefSeq" id="WP_307389462.1">
    <property type="nucleotide sequence ID" value="NZ_BAAADK010000009.1"/>
</dbReference>
<feature type="domain" description="Response regulatory" evidence="9">
    <location>
        <begin position="5"/>
        <end position="118"/>
    </location>
</feature>